<proteinExistence type="predicted"/>
<keyword evidence="1" id="KW-0812">Transmembrane</keyword>
<name>A0A1Q5TIH0_9EURO</name>
<keyword evidence="1" id="KW-0472">Membrane</keyword>
<feature type="transmembrane region" description="Helical" evidence="1">
    <location>
        <begin position="98"/>
        <end position="117"/>
    </location>
</feature>
<gene>
    <name evidence="2" type="ORF">PENSUB_8220</name>
</gene>
<keyword evidence="1" id="KW-1133">Transmembrane helix</keyword>
<feature type="transmembrane region" description="Helical" evidence="1">
    <location>
        <begin position="310"/>
        <end position="336"/>
    </location>
</feature>
<accession>A0A1Q5TIH0</accession>
<dbReference type="AlphaFoldDB" id="A0A1Q5TIH0"/>
<organism evidence="2 3">
    <name type="scientific">Penicillium subrubescens</name>
    <dbReference type="NCBI Taxonomy" id="1316194"/>
    <lineage>
        <taxon>Eukaryota</taxon>
        <taxon>Fungi</taxon>
        <taxon>Dikarya</taxon>
        <taxon>Ascomycota</taxon>
        <taxon>Pezizomycotina</taxon>
        <taxon>Eurotiomycetes</taxon>
        <taxon>Eurotiomycetidae</taxon>
        <taxon>Eurotiales</taxon>
        <taxon>Aspergillaceae</taxon>
        <taxon>Penicillium</taxon>
    </lineage>
</organism>
<dbReference type="OrthoDB" id="4495044at2759"/>
<keyword evidence="3" id="KW-1185">Reference proteome</keyword>
<sequence>MNLPTKDTPHLLISFLLTATISNIIKPSGRQTFIEDVKHNILSFSPFRSLRMVSSFVIYLLHLRLLNIAEIKTGLKLVSHVEFSSDSSDLRRGVWPRFARRVFLIGVTLSLYAILLASSSYQWLHVVMALFVAEPVLAELLWLYRDSSHDGFLVQRGWPRCTMLVSAADYRVHDHADNPAKENVTGQDKDNRDLAQPSLLKDNLCDRIQQLWSKNSDPDIHFVASSLNPELDSKLERILSLNIRPAKWTCGHWRCLVYIISRIALRIMSLAWYIEQALITRLLHTDIHPVMLQLSQKILKDNVLGGLLTYAYQISCVLTPIFSAHFFSRLLFILLYKQQRIRQASQDFARFAPITYKGMQVFGQLFMPNILGFVLARTISSQCILLTGEKLSYALEIPLIIIIYITGYRLLFSVPHTSTKREPCYDSISSLEPNSASKSETQGIANSAASVSPQTSFDDKMKAPPGGSEYPRVAASSCFQIFRLAISVPTVAFWIFNHC</sequence>
<dbReference type="Proteomes" id="UP000186955">
    <property type="component" value="Unassembled WGS sequence"/>
</dbReference>
<feature type="transmembrane region" description="Helical" evidence="1">
    <location>
        <begin position="393"/>
        <end position="412"/>
    </location>
</feature>
<evidence type="ECO:0000256" key="1">
    <source>
        <dbReference type="SAM" id="Phobius"/>
    </source>
</evidence>
<feature type="transmembrane region" description="Helical" evidence="1">
    <location>
        <begin position="365"/>
        <end position="387"/>
    </location>
</feature>
<reference evidence="2 3" key="1">
    <citation type="submission" date="2016-10" db="EMBL/GenBank/DDBJ databases">
        <title>Genome sequence of the ascomycete fungus Penicillium subrubescens.</title>
        <authorList>
            <person name="De Vries R.P."/>
            <person name="Peng M."/>
            <person name="Dilokpimol A."/>
            <person name="Hilden K."/>
            <person name="Makela M.R."/>
            <person name="Grigoriev I."/>
            <person name="Riley R."/>
            <person name="Granchi Z."/>
        </authorList>
    </citation>
    <scope>NUCLEOTIDE SEQUENCE [LARGE SCALE GENOMIC DNA]</scope>
    <source>
        <strain evidence="2 3">CBS 132785</strain>
    </source>
</reference>
<evidence type="ECO:0000313" key="2">
    <source>
        <dbReference type="EMBL" id="OKP00022.1"/>
    </source>
</evidence>
<protein>
    <submittedName>
        <fullName evidence="2">Uncharacterized protein</fullName>
    </submittedName>
</protein>
<comment type="caution">
    <text evidence="2">The sequence shown here is derived from an EMBL/GenBank/DDBJ whole genome shotgun (WGS) entry which is preliminary data.</text>
</comment>
<dbReference type="STRING" id="1316194.A0A1Q5TIH0"/>
<evidence type="ECO:0000313" key="3">
    <source>
        <dbReference type="Proteomes" id="UP000186955"/>
    </source>
</evidence>
<dbReference type="EMBL" id="MNBE01000653">
    <property type="protein sequence ID" value="OKP00022.1"/>
    <property type="molecule type" value="Genomic_DNA"/>
</dbReference>